<sequence length="229" mass="25587">MNRATWVNEANLNAAKLIPTSRRDVDWVEDEDAGAEKTSFSHLVEELGLQIGGEVPATCLSGAITPTALESRTNEEVVVLEGNDTTGSPQPIENTASNKLRRATAKDFTIDSVEARKRLELPSDWNATEKSDSRDPEVATQLLGFTVLPDDIINRIGDTDHEAIMLVLNVDYKRTNMLFTKAQDRLNAVLLKKKELNDAPFVEKQKLDKCINDQALFEVERDHLKKEVE</sequence>
<protein>
    <submittedName>
        <fullName evidence="1">Uncharacterized protein</fullName>
    </submittedName>
</protein>
<reference evidence="2" key="1">
    <citation type="journal article" date="2017" name="Plant J.">
        <title>The pomegranate (Punica granatum L.) genome and the genomics of punicalagin biosynthesis.</title>
        <authorList>
            <person name="Qin G."/>
            <person name="Xu C."/>
            <person name="Ming R."/>
            <person name="Tang H."/>
            <person name="Guyot R."/>
            <person name="Kramer E.M."/>
            <person name="Hu Y."/>
            <person name="Yi X."/>
            <person name="Qi Y."/>
            <person name="Xu X."/>
            <person name="Gao Z."/>
            <person name="Pan H."/>
            <person name="Jian J."/>
            <person name="Tian Y."/>
            <person name="Yue Z."/>
            <person name="Xu Y."/>
        </authorList>
    </citation>
    <scope>NUCLEOTIDE SEQUENCE [LARGE SCALE GENOMIC DNA]</scope>
    <source>
        <strain evidence="2">cv. Dabenzi</strain>
    </source>
</reference>
<dbReference type="EMBL" id="MTKT01002534">
    <property type="protein sequence ID" value="OWM77432.1"/>
    <property type="molecule type" value="Genomic_DNA"/>
</dbReference>
<proteinExistence type="predicted"/>
<comment type="caution">
    <text evidence="1">The sequence shown here is derived from an EMBL/GenBank/DDBJ whole genome shotgun (WGS) entry which is preliminary data.</text>
</comment>
<evidence type="ECO:0000313" key="1">
    <source>
        <dbReference type="EMBL" id="OWM77432.1"/>
    </source>
</evidence>
<accession>A0A218WZD6</accession>
<gene>
    <name evidence="1" type="ORF">CDL15_Pgr016829</name>
</gene>
<dbReference type="AlphaFoldDB" id="A0A218WZD6"/>
<name>A0A218WZD6_PUNGR</name>
<evidence type="ECO:0000313" key="2">
    <source>
        <dbReference type="Proteomes" id="UP000197138"/>
    </source>
</evidence>
<dbReference type="Proteomes" id="UP000197138">
    <property type="component" value="Unassembled WGS sequence"/>
</dbReference>
<organism evidence="1 2">
    <name type="scientific">Punica granatum</name>
    <name type="common">Pomegranate</name>
    <dbReference type="NCBI Taxonomy" id="22663"/>
    <lineage>
        <taxon>Eukaryota</taxon>
        <taxon>Viridiplantae</taxon>
        <taxon>Streptophyta</taxon>
        <taxon>Embryophyta</taxon>
        <taxon>Tracheophyta</taxon>
        <taxon>Spermatophyta</taxon>
        <taxon>Magnoliopsida</taxon>
        <taxon>eudicotyledons</taxon>
        <taxon>Gunneridae</taxon>
        <taxon>Pentapetalae</taxon>
        <taxon>rosids</taxon>
        <taxon>malvids</taxon>
        <taxon>Myrtales</taxon>
        <taxon>Lythraceae</taxon>
        <taxon>Punica</taxon>
    </lineage>
</organism>